<proteinExistence type="predicted"/>
<dbReference type="Proteomes" id="UP001357223">
    <property type="component" value="Chromosome"/>
</dbReference>
<dbReference type="EMBL" id="CP137640">
    <property type="protein sequence ID" value="WVX83046.1"/>
    <property type="molecule type" value="Genomic_DNA"/>
</dbReference>
<name>A0ABZ2CL64_9BACI</name>
<feature type="chain" id="PRO_5046763678" description="Lipoprotein" evidence="1">
    <location>
        <begin position="22"/>
        <end position="133"/>
    </location>
</feature>
<evidence type="ECO:0000256" key="1">
    <source>
        <dbReference type="SAM" id="SignalP"/>
    </source>
</evidence>
<dbReference type="PROSITE" id="PS51257">
    <property type="entry name" value="PROKAR_LIPOPROTEIN"/>
    <property type="match status" value="1"/>
</dbReference>
<evidence type="ECO:0008006" key="4">
    <source>
        <dbReference type="Google" id="ProtNLM"/>
    </source>
</evidence>
<keyword evidence="1" id="KW-0732">Signal</keyword>
<evidence type="ECO:0000313" key="3">
    <source>
        <dbReference type="Proteomes" id="UP001357223"/>
    </source>
</evidence>
<dbReference type="RefSeq" id="WP_338451938.1">
    <property type="nucleotide sequence ID" value="NZ_CP137640.1"/>
</dbReference>
<organism evidence="2 3">
    <name type="scientific">Niallia oryzisoli</name>
    <dbReference type="NCBI Taxonomy" id="1737571"/>
    <lineage>
        <taxon>Bacteria</taxon>
        <taxon>Bacillati</taxon>
        <taxon>Bacillota</taxon>
        <taxon>Bacilli</taxon>
        <taxon>Bacillales</taxon>
        <taxon>Bacillaceae</taxon>
        <taxon>Niallia</taxon>
    </lineage>
</organism>
<evidence type="ECO:0000313" key="2">
    <source>
        <dbReference type="EMBL" id="WVX83046.1"/>
    </source>
</evidence>
<sequence>MKKIYVLILLLSLNLLTGCQKDIPEPEAKENSFSFTRKVQASGFNLNEKDPFIVKYHVKGNDVYIECVASSVSFRNNDAKIILSIDGKESAEYRQAAFIIKGLPTGAHQLKLELRKQHEQAAVATKVMNISIK</sequence>
<keyword evidence="3" id="KW-1185">Reference proteome</keyword>
<gene>
    <name evidence="2" type="ORF">R4Z09_08725</name>
</gene>
<protein>
    <recommendedName>
        <fullName evidence="4">Lipoprotein</fullName>
    </recommendedName>
</protein>
<feature type="signal peptide" evidence="1">
    <location>
        <begin position="1"/>
        <end position="21"/>
    </location>
</feature>
<reference evidence="2 3" key="1">
    <citation type="submission" date="2023-10" db="EMBL/GenBank/DDBJ databases">
        <title>Niallia locisalis sp.nov. isolated from a salt pond sample.</title>
        <authorList>
            <person name="Li X.-J."/>
            <person name="Dong L."/>
        </authorList>
    </citation>
    <scope>NUCLEOTIDE SEQUENCE [LARGE SCALE GENOMIC DNA]</scope>
    <source>
        <strain evidence="2 3">DSM 29761</strain>
    </source>
</reference>
<accession>A0ABZ2CL64</accession>